<feature type="domain" description="Glycosyltransferase 2-like" evidence="1">
    <location>
        <begin position="286"/>
        <end position="379"/>
    </location>
</feature>
<accession>A0ABM9EIN4</accession>
<dbReference type="PANTHER" id="PTHR43685:SF11">
    <property type="entry name" value="GLYCOSYLTRANSFERASE TAGX-RELATED"/>
    <property type="match status" value="1"/>
</dbReference>
<keyword evidence="3" id="KW-1185">Reference proteome</keyword>
<protein>
    <recommendedName>
        <fullName evidence="1">Glycosyltransferase 2-like domain-containing protein</fullName>
    </recommendedName>
</protein>
<dbReference type="InterPro" id="IPR050834">
    <property type="entry name" value="Glycosyltransf_2"/>
</dbReference>
<comment type="caution">
    <text evidence="2">The sequence shown here is derived from an EMBL/GenBank/DDBJ whole genome shotgun (WGS) entry which is preliminary data.</text>
</comment>
<dbReference type="InterPro" id="IPR001173">
    <property type="entry name" value="Glyco_trans_2-like"/>
</dbReference>
<dbReference type="EMBL" id="CAKXZT010000177">
    <property type="protein sequence ID" value="CAH2409269.1"/>
    <property type="molecule type" value="Genomic_DNA"/>
</dbReference>
<name>A0ABM9EIN4_9HYPH</name>
<gene>
    <name evidence="2" type="ORF">MES5069_780004</name>
</gene>
<sequence>MRTDKGVIHSAESVVCLVTPSFHKLGLKMGLAERLAARSIALRVVPAADVAANGGAAVLTCGCDDPEHGDMLAAAAAAHLPTISVSSSWISGRHRLSEYLPSGRQGEDCRLRRLVSAFGSTLGVDAVGALVASLPLTGNPVETATLRTFGNVVVNELPLSWLPAETSPLPVPSDEMEGAAEQLPVALISGPSIAAFTALAAGVELIVVGENCFARLSLTHDVSKPSDLPGAFASVSGSPRNRRDDARRALALEALLNALPNHPEALAAALDEAVTALGRAPRRSVSIVINNYNYGSYLGDAIATSLNQTVSAREVIVVDDGSTDCSREMITATPGIVSVFKANGGQASALNEGFKHATGDIVLFLDADDLLLPNLVEQIGKASLRGVSRLQFGLETVDQAGRPIGLYAPDGRDSEGWLCGVLAARGIFPFMPTSGNAFPRQILEAVLPIPEQDWRLCADLYLVIACATLGETADLDEVLGQYRVHDRNGYFRVLGAEPYLLPKLQVQRARAWRGILPKLAQFMPPPLAERCRLGLRRLLLQVTLESPDRSVTRIMRDVAGGVGDALTSRTMRFGDRLRHAIESSRLVIGGQAAGAHSIAALKPELIDLVYAAGPAKWPRLSPGERVTFATSPKARRIVGGGWSLGEISGLRPEAPEAFLAFRLPEIAANWRGRFEFEISGDAPVRGIEVRLNGVAIDDFDLHRTGSMEFTLPQELLLRWTPIGSGPGAYAACLSMRVPPAQAERVCFRLLEISLLPAAPPVAPRVPVSHEVLFSRKRSHASWPPEFSRADGMLVNGWDWPDRHGVAMAGAHATLALSVHERAPYSLCLCLADDVGSPLVDVLQVVVNGVMMEIHEAPDGRSFSVMVSQDIAGISGRLKVELWLGADPGTGRWPFLRLASLRVDALTYGHGGTVLSPNIRHDAGPYADGPGRDARGLIPDGKVALLAPGNFRLGIPVPAGFGPARLALYLTMRAAHTEPVMAKLSVGGRTCLYWLGADNLLTVDLPEGEACPVLEGRLEGDWPFTLGSVQLFRPASPAIQPDEGTSEAAASFFDAGTLSRFTVAPSDWYPVLDSALWFAVHRTSLKLPPLPQDSQFLDVAVLTQLRPRQHLRLMCGDASAETQIGGLETLRLPIVPSDAKRGPLLTIEVDAVVAAIAVGASSPGMLGGAICAVEVVRHAGRSRVAARYGRSSGDNARRKLVDQEK</sequence>
<organism evidence="2 3">
    <name type="scientific">Mesorhizobium escarrei</name>
    <dbReference type="NCBI Taxonomy" id="666018"/>
    <lineage>
        <taxon>Bacteria</taxon>
        <taxon>Pseudomonadati</taxon>
        <taxon>Pseudomonadota</taxon>
        <taxon>Alphaproteobacteria</taxon>
        <taxon>Hyphomicrobiales</taxon>
        <taxon>Phyllobacteriaceae</taxon>
        <taxon>Mesorhizobium</taxon>
    </lineage>
</organism>
<dbReference type="Gene3D" id="3.90.550.10">
    <property type="entry name" value="Spore Coat Polysaccharide Biosynthesis Protein SpsA, Chain A"/>
    <property type="match status" value="1"/>
</dbReference>
<evidence type="ECO:0000259" key="1">
    <source>
        <dbReference type="Pfam" id="PF00535"/>
    </source>
</evidence>
<proteinExistence type="predicted"/>
<evidence type="ECO:0000313" key="2">
    <source>
        <dbReference type="EMBL" id="CAH2409269.1"/>
    </source>
</evidence>
<dbReference type="PANTHER" id="PTHR43685">
    <property type="entry name" value="GLYCOSYLTRANSFERASE"/>
    <property type="match status" value="1"/>
</dbReference>
<dbReference type="CDD" id="cd00761">
    <property type="entry name" value="Glyco_tranf_GTA_type"/>
    <property type="match status" value="1"/>
</dbReference>
<dbReference type="Proteomes" id="UP001153050">
    <property type="component" value="Unassembled WGS sequence"/>
</dbReference>
<dbReference type="SUPFAM" id="SSF53448">
    <property type="entry name" value="Nucleotide-diphospho-sugar transferases"/>
    <property type="match status" value="1"/>
</dbReference>
<evidence type="ECO:0000313" key="3">
    <source>
        <dbReference type="Proteomes" id="UP001153050"/>
    </source>
</evidence>
<dbReference type="InterPro" id="IPR029044">
    <property type="entry name" value="Nucleotide-diphossugar_trans"/>
</dbReference>
<dbReference type="Pfam" id="PF00535">
    <property type="entry name" value="Glycos_transf_2"/>
    <property type="match status" value="1"/>
</dbReference>
<reference evidence="2 3" key="1">
    <citation type="submission" date="2022-03" db="EMBL/GenBank/DDBJ databases">
        <authorList>
            <person name="Brunel B."/>
        </authorList>
    </citation>
    <scope>NUCLEOTIDE SEQUENCE [LARGE SCALE GENOMIC DNA]</scope>
    <source>
        <strain evidence="2">STM5069sample</strain>
    </source>
</reference>